<gene>
    <name evidence="2" type="ORF">SYV04_13965</name>
</gene>
<reference evidence="2 3" key="1">
    <citation type="submission" date="2023-12" db="EMBL/GenBank/DDBJ databases">
        <title>the genome sequence of Hyalangium sp. s54d21.</title>
        <authorList>
            <person name="Zhang X."/>
        </authorList>
    </citation>
    <scope>NUCLEOTIDE SEQUENCE [LARGE SCALE GENOMIC DNA]</scope>
    <source>
        <strain evidence="3">s54d21</strain>
    </source>
</reference>
<dbReference type="SUPFAM" id="SSF56436">
    <property type="entry name" value="C-type lectin-like"/>
    <property type="match status" value="1"/>
</dbReference>
<dbReference type="Pfam" id="PF03781">
    <property type="entry name" value="FGE-sulfatase"/>
    <property type="match status" value="1"/>
</dbReference>
<dbReference type="PANTHER" id="PTHR23150">
    <property type="entry name" value="SULFATASE MODIFYING FACTOR 1, 2"/>
    <property type="match status" value="1"/>
</dbReference>
<dbReference type="InterPro" id="IPR051043">
    <property type="entry name" value="Sulfatase_Mod_Factor_Kinase"/>
</dbReference>
<dbReference type="InterPro" id="IPR042095">
    <property type="entry name" value="SUMF_sf"/>
</dbReference>
<dbReference type="InterPro" id="IPR005532">
    <property type="entry name" value="SUMF_dom"/>
</dbReference>
<evidence type="ECO:0000313" key="3">
    <source>
        <dbReference type="Proteomes" id="UP001291309"/>
    </source>
</evidence>
<dbReference type="Gene3D" id="3.90.1580.10">
    <property type="entry name" value="paralog of FGE (formylglycine-generating enzyme)"/>
    <property type="match status" value="1"/>
</dbReference>
<name>A0ABU5H337_9BACT</name>
<protein>
    <submittedName>
        <fullName evidence="2">SUMF1/EgtB/PvdO family nonheme iron enzyme</fullName>
    </submittedName>
</protein>
<dbReference type="PANTHER" id="PTHR23150:SF19">
    <property type="entry name" value="FORMYLGLYCINE-GENERATING ENZYME"/>
    <property type="match status" value="1"/>
</dbReference>
<dbReference type="Proteomes" id="UP001291309">
    <property type="component" value="Unassembled WGS sequence"/>
</dbReference>
<comment type="caution">
    <text evidence="2">The sequence shown here is derived from an EMBL/GenBank/DDBJ whole genome shotgun (WGS) entry which is preliminary data.</text>
</comment>
<sequence length="269" mass="30349">MIDIGGGRFEMGLSRQVREQLQRQWPQEPFSFHREEPAHPVAVGPYRLAEAPVTCEEYAAFIADGGYSRDDVWQALREEPEVDVAKLKERFVDRTGQPGPLSWSQGRFPEGHARHPVHGVSWFEAMAYAQWKDLRLPTEAEWEFAARGTDGRLYPWGMEFDPKRCTTRDTKPEDTVPVDSLPEGKSPFGVMHLAGNVAEWTADLYRPYPGSIDDKRVGPRDRAVRNDFFKGTVLTLRATVRTAHAPATRFPGLGFRLAGQMLLKRVGGA</sequence>
<dbReference type="RefSeq" id="WP_321546235.1">
    <property type="nucleotide sequence ID" value="NZ_JAXIVS010000004.1"/>
</dbReference>
<accession>A0ABU5H337</accession>
<keyword evidence="3" id="KW-1185">Reference proteome</keyword>
<dbReference type="EMBL" id="JAXIVS010000004">
    <property type="protein sequence ID" value="MDY7227514.1"/>
    <property type="molecule type" value="Genomic_DNA"/>
</dbReference>
<dbReference type="InterPro" id="IPR016187">
    <property type="entry name" value="CTDL_fold"/>
</dbReference>
<evidence type="ECO:0000259" key="1">
    <source>
        <dbReference type="Pfam" id="PF03781"/>
    </source>
</evidence>
<organism evidence="2 3">
    <name type="scientific">Hyalangium rubrum</name>
    <dbReference type="NCBI Taxonomy" id="3103134"/>
    <lineage>
        <taxon>Bacteria</taxon>
        <taxon>Pseudomonadati</taxon>
        <taxon>Myxococcota</taxon>
        <taxon>Myxococcia</taxon>
        <taxon>Myxococcales</taxon>
        <taxon>Cystobacterineae</taxon>
        <taxon>Archangiaceae</taxon>
        <taxon>Hyalangium</taxon>
    </lineage>
</organism>
<evidence type="ECO:0000313" key="2">
    <source>
        <dbReference type="EMBL" id="MDY7227514.1"/>
    </source>
</evidence>
<feature type="domain" description="Sulfatase-modifying factor enzyme-like" evidence="1">
    <location>
        <begin position="1"/>
        <end position="258"/>
    </location>
</feature>
<proteinExistence type="predicted"/>